<evidence type="ECO:0000313" key="2">
    <source>
        <dbReference type="EMBL" id="AQT67231.1"/>
    </source>
</evidence>
<dbReference type="STRING" id="1936003.STSP2_00374"/>
<dbReference type="KEGG" id="alus:STSP2_00374"/>
<organism evidence="2 3">
    <name type="scientific">Anaerohalosphaera lusitana</name>
    <dbReference type="NCBI Taxonomy" id="1936003"/>
    <lineage>
        <taxon>Bacteria</taxon>
        <taxon>Pseudomonadati</taxon>
        <taxon>Planctomycetota</taxon>
        <taxon>Phycisphaerae</taxon>
        <taxon>Sedimentisphaerales</taxon>
        <taxon>Anaerohalosphaeraceae</taxon>
        <taxon>Anaerohalosphaera</taxon>
    </lineage>
</organism>
<accession>A0A1U9NH20</accession>
<reference evidence="3" key="1">
    <citation type="submission" date="2017-02" db="EMBL/GenBank/DDBJ databases">
        <title>Comparative genomics and description of representatives of a novel lineage of planctomycetes thriving in anoxic sediments.</title>
        <authorList>
            <person name="Spring S."/>
            <person name="Bunk B."/>
            <person name="Sproer C."/>
        </authorList>
    </citation>
    <scope>NUCLEOTIDE SEQUENCE [LARGE SCALE GENOMIC DNA]</scope>
    <source>
        <strain evidence="3">ST-NAGAB-D1</strain>
    </source>
</reference>
<sequence length="241" mass="27493">MQITVPKILQVEQFDPAQLDDPVAARTRWKMIGKGGFNLRHYHFKDVGTNRMELKPGMLALAFEVVFTWVGALIMIVGDYDFRSLIAIACGFLMGFLFVAAERIYYILWPSVFDKTSGWHYEGRKALHAVATMRDEERAGAVQLSSIHALQMLENRHNWCRQYELNLVLQDGRRVSIGWSRQKDHACKAADKLADFLEVPVWSNISDTVRSMRIAGRAVGSLKRRMGLRKNLKCSNGFEGK</sequence>
<dbReference type="AlphaFoldDB" id="A0A1U9NH20"/>
<protein>
    <submittedName>
        <fullName evidence="2">Uncharacterized protein</fullName>
    </submittedName>
</protein>
<keyword evidence="3" id="KW-1185">Reference proteome</keyword>
<keyword evidence="1" id="KW-0472">Membrane</keyword>
<keyword evidence="1" id="KW-1133">Transmembrane helix</keyword>
<dbReference type="OrthoDB" id="556365at2"/>
<evidence type="ECO:0000313" key="3">
    <source>
        <dbReference type="Proteomes" id="UP000189674"/>
    </source>
</evidence>
<name>A0A1U9NH20_9BACT</name>
<dbReference type="Proteomes" id="UP000189674">
    <property type="component" value="Chromosome"/>
</dbReference>
<feature type="transmembrane region" description="Helical" evidence="1">
    <location>
        <begin position="58"/>
        <end position="78"/>
    </location>
</feature>
<gene>
    <name evidence="2" type="ORF">STSP2_00374</name>
</gene>
<feature type="transmembrane region" description="Helical" evidence="1">
    <location>
        <begin position="84"/>
        <end position="101"/>
    </location>
</feature>
<dbReference type="EMBL" id="CP019791">
    <property type="protein sequence ID" value="AQT67231.1"/>
    <property type="molecule type" value="Genomic_DNA"/>
</dbReference>
<keyword evidence="1" id="KW-0812">Transmembrane</keyword>
<proteinExistence type="predicted"/>
<evidence type="ECO:0000256" key="1">
    <source>
        <dbReference type="SAM" id="Phobius"/>
    </source>
</evidence>